<keyword evidence="7" id="KW-0460">Magnesium</keyword>
<evidence type="ECO:0000256" key="1">
    <source>
        <dbReference type="ARBA" id="ARBA00008276"/>
    </source>
</evidence>
<evidence type="ECO:0000259" key="11">
    <source>
        <dbReference type="Pfam" id="PF08245"/>
    </source>
</evidence>
<dbReference type="RefSeq" id="WP_260103805.1">
    <property type="nucleotide sequence ID" value="NZ_JALXSQ010000005.1"/>
</dbReference>
<dbReference type="Gene3D" id="3.90.190.20">
    <property type="entry name" value="Mur ligase, C-terminal domain"/>
    <property type="match status" value="1"/>
</dbReference>
<dbReference type="EMBL" id="JALXSQ010000005">
    <property type="protein sequence ID" value="MCT2042189.1"/>
    <property type="molecule type" value="Genomic_DNA"/>
</dbReference>
<dbReference type="PROSITE" id="PS01012">
    <property type="entry name" value="FOLYLPOLYGLU_SYNT_2"/>
    <property type="match status" value="1"/>
</dbReference>
<evidence type="ECO:0000256" key="8">
    <source>
        <dbReference type="ARBA" id="ARBA00030592"/>
    </source>
</evidence>
<dbReference type="InterPro" id="IPR018109">
    <property type="entry name" value="Folylpolyglutamate_synth_CS"/>
</dbReference>
<evidence type="ECO:0000313" key="13">
    <source>
        <dbReference type="Proteomes" id="UP001525379"/>
    </source>
</evidence>
<dbReference type="SUPFAM" id="SSF53244">
    <property type="entry name" value="MurD-like peptide ligases, peptide-binding domain"/>
    <property type="match status" value="1"/>
</dbReference>
<keyword evidence="3" id="KW-0436">Ligase</keyword>
<dbReference type="SUPFAM" id="SSF53623">
    <property type="entry name" value="MurD-like peptide ligases, catalytic domain"/>
    <property type="match status" value="1"/>
</dbReference>
<evidence type="ECO:0000256" key="9">
    <source>
        <dbReference type="ARBA" id="ARBA00047493"/>
    </source>
</evidence>
<evidence type="ECO:0000256" key="2">
    <source>
        <dbReference type="ARBA" id="ARBA00013025"/>
    </source>
</evidence>
<name>A0ABT2HV43_9MICO</name>
<reference evidence="12 13" key="1">
    <citation type="submission" date="2022-04" db="EMBL/GenBank/DDBJ databases">
        <title>Human microbiome associated bacterial genomes.</title>
        <authorList>
            <person name="Sandstrom S."/>
            <person name="Salamzade R."/>
            <person name="Kalan L.R."/>
        </authorList>
    </citation>
    <scope>NUCLEOTIDE SEQUENCE [LARGE SCALE GENOMIC DNA]</scope>
    <source>
        <strain evidence="13">p3-SID1799</strain>
    </source>
</reference>
<dbReference type="InterPro" id="IPR004101">
    <property type="entry name" value="Mur_ligase_C"/>
</dbReference>
<proteinExistence type="inferred from homology"/>
<dbReference type="InterPro" id="IPR001645">
    <property type="entry name" value="Folylpolyglutamate_synth"/>
</dbReference>
<evidence type="ECO:0000256" key="7">
    <source>
        <dbReference type="ARBA" id="ARBA00022842"/>
    </source>
</evidence>
<comment type="catalytic activity">
    <reaction evidence="9">
        <text>(6S)-5,6,7,8-tetrahydrofolyl-(gamma-L-Glu)(n) + L-glutamate + ATP = (6S)-5,6,7,8-tetrahydrofolyl-(gamma-L-Glu)(n+1) + ADP + phosphate + H(+)</text>
        <dbReference type="Rhea" id="RHEA:10580"/>
        <dbReference type="Rhea" id="RHEA-COMP:14738"/>
        <dbReference type="Rhea" id="RHEA-COMP:14740"/>
        <dbReference type="ChEBI" id="CHEBI:15378"/>
        <dbReference type="ChEBI" id="CHEBI:29985"/>
        <dbReference type="ChEBI" id="CHEBI:30616"/>
        <dbReference type="ChEBI" id="CHEBI:43474"/>
        <dbReference type="ChEBI" id="CHEBI:141005"/>
        <dbReference type="ChEBI" id="CHEBI:456216"/>
        <dbReference type="EC" id="6.3.2.17"/>
    </reaction>
</comment>
<keyword evidence="13" id="KW-1185">Reference proteome</keyword>
<comment type="similarity">
    <text evidence="1">Belongs to the folylpolyglutamate synthase family.</text>
</comment>
<dbReference type="Pfam" id="PF08245">
    <property type="entry name" value="Mur_ligase_M"/>
    <property type="match status" value="1"/>
</dbReference>
<evidence type="ECO:0000256" key="5">
    <source>
        <dbReference type="ARBA" id="ARBA00022741"/>
    </source>
</evidence>
<dbReference type="PANTHER" id="PTHR11136:SF0">
    <property type="entry name" value="DIHYDROFOLATE SYNTHETASE-RELATED"/>
    <property type="match status" value="1"/>
</dbReference>
<evidence type="ECO:0000256" key="3">
    <source>
        <dbReference type="ARBA" id="ARBA00022598"/>
    </source>
</evidence>
<keyword evidence="4" id="KW-0479">Metal-binding</keyword>
<dbReference type="EC" id="6.3.2.17" evidence="2"/>
<accession>A0ABT2HV43</accession>
<dbReference type="Gene3D" id="3.40.1190.10">
    <property type="entry name" value="Mur-like, catalytic domain"/>
    <property type="match status" value="1"/>
</dbReference>
<dbReference type="InterPro" id="IPR036615">
    <property type="entry name" value="Mur_ligase_C_dom_sf"/>
</dbReference>
<evidence type="ECO:0000256" key="6">
    <source>
        <dbReference type="ARBA" id="ARBA00022840"/>
    </source>
</evidence>
<evidence type="ECO:0000256" key="4">
    <source>
        <dbReference type="ARBA" id="ARBA00022723"/>
    </source>
</evidence>
<keyword evidence="5" id="KW-0547">Nucleotide-binding</keyword>
<dbReference type="NCBIfam" id="TIGR01499">
    <property type="entry name" value="folC"/>
    <property type="match status" value="1"/>
</dbReference>
<sequence>MIDAFSRGDRDERDEAFDRAINGNIEGFEPDADDLIADLETDGGGAPDADELEADVERVLEALYSRIGEGSPDPRLHATRRVVELLGDVHEAYPVVHVTGTNGKTSTARMIESILRATGLRTGLITSPHIERLNERIQLDGTPIDDERLVRMWDDVSPFIELVDRELEQQNEQPLTFFEALTVLSLAVFADAPVDVAVIEVGMGGEWDSTNVVRGDVAVFTPIGLDHMDRLGNTLAEIAATKAGIVKGGASVVSAEQAPEALEVLAARAAERDASFAVVGTDVRLTADATAVGGRLISVQGLAGRYEDLFLPLLGAHQSQNAALAIAAVEAFFGGERELAHDVLEEGLAEVRSPGRLEAIAKDPLVLIDAAHNPHGATALATAIEENFAFDKLVLVFGALEGKDAEGIIRALEPVIDHIVVTESDSPRARHAEELAEDVRSWTSLEIDVEPELDRALDLARGLAGRGDDNASQQGVLVAGSITVIGAAKTIAREEGWLSV</sequence>
<dbReference type="Pfam" id="PF02875">
    <property type="entry name" value="Mur_ligase_C"/>
    <property type="match status" value="1"/>
</dbReference>
<gene>
    <name evidence="12" type="ORF">M3D15_02365</name>
</gene>
<keyword evidence="6" id="KW-0067">ATP-binding</keyword>
<dbReference type="PROSITE" id="PS01011">
    <property type="entry name" value="FOLYLPOLYGLU_SYNT_1"/>
    <property type="match status" value="1"/>
</dbReference>
<feature type="domain" description="Mur ligase C-terminal" evidence="10">
    <location>
        <begin position="355"/>
        <end position="481"/>
    </location>
</feature>
<comment type="caution">
    <text evidence="12">The sequence shown here is derived from an EMBL/GenBank/DDBJ whole genome shotgun (WGS) entry which is preliminary data.</text>
</comment>
<organism evidence="12 13">
    <name type="scientific">Pseudoclavibacter albus</name>
    <dbReference type="NCBI Taxonomy" id="272241"/>
    <lineage>
        <taxon>Bacteria</taxon>
        <taxon>Bacillati</taxon>
        <taxon>Actinomycetota</taxon>
        <taxon>Actinomycetes</taxon>
        <taxon>Micrococcales</taxon>
        <taxon>Microbacteriaceae</taxon>
        <taxon>Pseudoclavibacter</taxon>
    </lineage>
</organism>
<dbReference type="InterPro" id="IPR036565">
    <property type="entry name" value="Mur-like_cat_sf"/>
</dbReference>
<evidence type="ECO:0000259" key="10">
    <source>
        <dbReference type="Pfam" id="PF02875"/>
    </source>
</evidence>
<evidence type="ECO:0000313" key="12">
    <source>
        <dbReference type="EMBL" id="MCT2042189.1"/>
    </source>
</evidence>
<feature type="domain" description="Mur ligase central" evidence="11">
    <location>
        <begin position="98"/>
        <end position="329"/>
    </location>
</feature>
<dbReference type="InterPro" id="IPR013221">
    <property type="entry name" value="Mur_ligase_cen"/>
</dbReference>
<dbReference type="Proteomes" id="UP001525379">
    <property type="component" value="Unassembled WGS sequence"/>
</dbReference>
<dbReference type="PANTHER" id="PTHR11136">
    <property type="entry name" value="FOLYLPOLYGLUTAMATE SYNTHASE-RELATED"/>
    <property type="match status" value="1"/>
</dbReference>
<protein>
    <recommendedName>
        <fullName evidence="2">tetrahydrofolate synthase</fullName>
        <ecNumber evidence="2">6.3.2.17</ecNumber>
    </recommendedName>
    <alternativeName>
        <fullName evidence="8">Tetrahydrofolylpolyglutamate synthase</fullName>
    </alternativeName>
</protein>